<dbReference type="Proteomes" id="UP000006514">
    <property type="component" value="Unassembled WGS sequence"/>
</dbReference>
<proteinExistence type="inferred from homology"/>
<evidence type="ECO:0000256" key="6">
    <source>
        <dbReference type="ARBA" id="ARBA00023098"/>
    </source>
</evidence>
<evidence type="ECO:0000256" key="4">
    <source>
        <dbReference type="ARBA" id="ARBA00022857"/>
    </source>
</evidence>
<dbReference type="CDD" id="cd05356">
    <property type="entry name" value="17beta-HSD1_like_SDR_c"/>
    <property type="match status" value="1"/>
</dbReference>
<dbReference type="PRINTS" id="PR00080">
    <property type="entry name" value="SDRFAMILY"/>
</dbReference>
<dbReference type="GO" id="GO:0016491">
    <property type="term" value="F:oxidoreductase activity"/>
    <property type="evidence" value="ECO:0007669"/>
    <property type="project" value="UniProtKB-KW"/>
</dbReference>
<feature type="non-terminal residue" evidence="9">
    <location>
        <position position="239"/>
    </location>
</feature>
<dbReference type="Pfam" id="PF00106">
    <property type="entry name" value="adh_short"/>
    <property type="match status" value="1"/>
</dbReference>
<dbReference type="InterPro" id="IPR020904">
    <property type="entry name" value="Sc_DH/Rdtase_CS"/>
</dbReference>
<evidence type="ECO:0000313" key="9">
    <source>
        <dbReference type="EMBL" id="EJD37505.1"/>
    </source>
</evidence>
<dbReference type="OMA" id="SGHWNHE"/>
<protein>
    <submittedName>
        <fullName evidence="9">NAD(P)-binding protein</fullName>
    </submittedName>
</protein>
<dbReference type="PANTHER" id="PTHR43086:SF2">
    <property type="entry name" value="HYDROXYSTEROID DEHYDROGENASE-LIKE PROTEIN 1"/>
    <property type="match status" value="1"/>
</dbReference>
<dbReference type="PRINTS" id="PR00081">
    <property type="entry name" value="GDHRDH"/>
</dbReference>
<accession>J0WVU9</accession>
<reference evidence="10" key="1">
    <citation type="journal article" date="2012" name="Science">
        <title>The Paleozoic origin of enzymatic lignin decomposition reconstructed from 31 fungal genomes.</title>
        <authorList>
            <person name="Floudas D."/>
            <person name="Binder M."/>
            <person name="Riley R."/>
            <person name="Barry K."/>
            <person name="Blanchette R.A."/>
            <person name="Henrissat B."/>
            <person name="Martinez A.T."/>
            <person name="Otillar R."/>
            <person name="Spatafora J.W."/>
            <person name="Yadav J.S."/>
            <person name="Aerts A."/>
            <person name="Benoit I."/>
            <person name="Boyd A."/>
            <person name="Carlson A."/>
            <person name="Copeland A."/>
            <person name="Coutinho P.M."/>
            <person name="de Vries R.P."/>
            <person name="Ferreira P."/>
            <person name="Findley K."/>
            <person name="Foster B."/>
            <person name="Gaskell J."/>
            <person name="Glotzer D."/>
            <person name="Gorecki P."/>
            <person name="Heitman J."/>
            <person name="Hesse C."/>
            <person name="Hori C."/>
            <person name="Igarashi K."/>
            <person name="Jurgens J.A."/>
            <person name="Kallen N."/>
            <person name="Kersten P."/>
            <person name="Kohler A."/>
            <person name="Kuees U."/>
            <person name="Kumar T.K.A."/>
            <person name="Kuo A."/>
            <person name="LaButti K."/>
            <person name="Larrondo L.F."/>
            <person name="Lindquist E."/>
            <person name="Ling A."/>
            <person name="Lombard V."/>
            <person name="Lucas S."/>
            <person name="Lundell T."/>
            <person name="Martin R."/>
            <person name="McLaughlin D.J."/>
            <person name="Morgenstern I."/>
            <person name="Morin E."/>
            <person name="Murat C."/>
            <person name="Nagy L.G."/>
            <person name="Nolan M."/>
            <person name="Ohm R.A."/>
            <person name="Patyshakuliyeva A."/>
            <person name="Rokas A."/>
            <person name="Ruiz-Duenas F.J."/>
            <person name="Sabat G."/>
            <person name="Salamov A."/>
            <person name="Samejima M."/>
            <person name="Schmutz J."/>
            <person name="Slot J.C."/>
            <person name="St John F."/>
            <person name="Stenlid J."/>
            <person name="Sun H."/>
            <person name="Sun S."/>
            <person name="Syed K."/>
            <person name="Tsang A."/>
            <person name="Wiebenga A."/>
            <person name="Young D."/>
            <person name="Pisabarro A."/>
            <person name="Eastwood D.C."/>
            <person name="Martin F."/>
            <person name="Cullen D."/>
            <person name="Grigoriev I.V."/>
            <person name="Hibbett D.S."/>
        </authorList>
    </citation>
    <scope>NUCLEOTIDE SEQUENCE [LARGE SCALE GENOMIC DNA]</scope>
    <source>
        <strain evidence="10">TFB10046</strain>
    </source>
</reference>
<name>J0WVU9_AURST</name>
<dbReference type="OrthoDB" id="5545019at2759"/>
<keyword evidence="3" id="KW-0276">Fatty acid metabolism</keyword>
<evidence type="ECO:0000256" key="1">
    <source>
        <dbReference type="ARBA" id="ARBA00005194"/>
    </source>
</evidence>
<keyword evidence="10" id="KW-1185">Reference proteome</keyword>
<keyword evidence="5" id="KW-0560">Oxidoreductase</keyword>
<dbReference type="PIRSF" id="PIRSF000126">
    <property type="entry name" value="11-beta-HSD1"/>
    <property type="match status" value="1"/>
</dbReference>
<dbReference type="FunCoup" id="J0WVU9">
    <property type="interactions" value="84"/>
</dbReference>
<evidence type="ECO:0000313" key="10">
    <source>
        <dbReference type="Proteomes" id="UP000006514"/>
    </source>
</evidence>
<dbReference type="KEGG" id="adl:AURDEDRAFT_45360"/>
<dbReference type="PANTHER" id="PTHR43086">
    <property type="entry name" value="VERY-LONG-CHAIN 3-OXOOACYL-COA REDUCTASE"/>
    <property type="match status" value="1"/>
</dbReference>
<dbReference type="GO" id="GO:0005783">
    <property type="term" value="C:endoplasmic reticulum"/>
    <property type="evidence" value="ECO:0007669"/>
    <property type="project" value="TreeGrafter"/>
</dbReference>
<dbReference type="Gene3D" id="3.40.50.720">
    <property type="entry name" value="NAD(P)-binding Rossmann-like Domain"/>
    <property type="match status" value="1"/>
</dbReference>
<gene>
    <name evidence="9" type="ORF">AURDEDRAFT_45360</name>
</gene>
<comment type="pathway">
    <text evidence="1">Lipid metabolism; fatty acid biosynthesis.</text>
</comment>
<keyword evidence="2" id="KW-0444">Lipid biosynthesis</keyword>
<keyword evidence="6" id="KW-0443">Lipid metabolism</keyword>
<dbReference type="eggNOG" id="KOG1014">
    <property type="taxonomic scope" value="Eukaryota"/>
</dbReference>
<feature type="non-terminal residue" evidence="9">
    <location>
        <position position="1"/>
    </location>
</feature>
<comment type="similarity">
    <text evidence="8">Belongs to the short-chain dehydrogenases/reductases (SDR) family.</text>
</comment>
<dbReference type="EMBL" id="JH687839">
    <property type="protein sequence ID" value="EJD37505.1"/>
    <property type="molecule type" value="Genomic_DNA"/>
</dbReference>
<dbReference type="PROSITE" id="PS00061">
    <property type="entry name" value="ADH_SHORT"/>
    <property type="match status" value="1"/>
</dbReference>
<evidence type="ECO:0000256" key="2">
    <source>
        <dbReference type="ARBA" id="ARBA00022516"/>
    </source>
</evidence>
<dbReference type="SUPFAM" id="SSF51735">
    <property type="entry name" value="NAD(P)-binding Rossmann-fold domains"/>
    <property type="match status" value="1"/>
</dbReference>
<dbReference type="InterPro" id="IPR002347">
    <property type="entry name" value="SDR_fam"/>
</dbReference>
<sequence length="239" mass="24962">SVITGASHGIGREFALQLAQRGFNVALVSRTASRLAQVAQEIEDLPGVKVSTIQHQIDFASAGKEEWAALQQALEPLDVGILVNNAGLNHDPALFASVSGAEAGAVVSVNSFAPVRVTSIVLPGMIARHRGLILNIGSIVGGAVPLPHMAVYSGTKAFILSWTQALATELATAKTGVDVRAVHLGFVADAMADFVKESAAIPSPKCWVQAALARVGLQGGAGRAFVSNPYWAHAFEEFF</sequence>
<dbReference type="InParanoid" id="J0WVU9"/>
<keyword evidence="7" id="KW-0275">Fatty acid biosynthesis</keyword>
<dbReference type="AlphaFoldDB" id="J0WVU9"/>
<organism evidence="9 10">
    <name type="scientific">Auricularia subglabra (strain TFB-10046 / SS5)</name>
    <name type="common">White-rot fungus</name>
    <name type="synonym">Auricularia delicata (strain TFB10046)</name>
    <dbReference type="NCBI Taxonomy" id="717982"/>
    <lineage>
        <taxon>Eukaryota</taxon>
        <taxon>Fungi</taxon>
        <taxon>Dikarya</taxon>
        <taxon>Basidiomycota</taxon>
        <taxon>Agaricomycotina</taxon>
        <taxon>Agaricomycetes</taxon>
        <taxon>Auriculariales</taxon>
        <taxon>Auriculariaceae</taxon>
        <taxon>Auricularia</taxon>
    </lineage>
</organism>
<dbReference type="GO" id="GO:0030497">
    <property type="term" value="P:fatty acid elongation"/>
    <property type="evidence" value="ECO:0007669"/>
    <property type="project" value="TreeGrafter"/>
</dbReference>
<evidence type="ECO:0000256" key="5">
    <source>
        <dbReference type="ARBA" id="ARBA00023002"/>
    </source>
</evidence>
<evidence type="ECO:0000256" key="7">
    <source>
        <dbReference type="ARBA" id="ARBA00023160"/>
    </source>
</evidence>
<evidence type="ECO:0000256" key="8">
    <source>
        <dbReference type="RuleBase" id="RU000363"/>
    </source>
</evidence>
<evidence type="ECO:0000256" key="3">
    <source>
        <dbReference type="ARBA" id="ARBA00022832"/>
    </source>
</evidence>
<keyword evidence="4" id="KW-0521">NADP</keyword>
<dbReference type="InterPro" id="IPR036291">
    <property type="entry name" value="NAD(P)-bd_dom_sf"/>
</dbReference>